<feature type="compositionally biased region" description="Basic and acidic residues" evidence="1">
    <location>
        <begin position="70"/>
        <end position="80"/>
    </location>
</feature>
<dbReference type="EMBL" id="ADWY01000983">
    <property type="protein sequence ID" value="EGH15446.1"/>
    <property type="molecule type" value="Genomic_DNA"/>
</dbReference>
<proteinExistence type="predicted"/>
<name>F3C8E6_PSESG</name>
<dbReference type="AlphaFoldDB" id="F3C8E6"/>
<accession>F3C8E6</accession>
<sequence>MAEVKKIPYYTMKRSIFRGKVWKENDGLEGAVPINTPQKISYNRCAPGQVVLKPTERSKEQRMAQQTEAGGKRSLTEVKNNKPSSGETKPSKPYTRERDAEDKEKLPEFDLQDIP</sequence>
<evidence type="ECO:0000313" key="3">
    <source>
        <dbReference type="Proteomes" id="UP000005466"/>
    </source>
</evidence>
<reference evidence="2 3" key="1">
    <citation type="journal article" date="2011" name="PLoS Pathog.">
        <title>Dynamic evolution of pathogenicity revealed by sequencing and comparative genomics of 19 Pseudomonas syringae isolates.</title>
        <authorList>
            <person name="Baltrus D.A."/>
            <person name="Nishimura M.T."/>
            <person name="Romanchuk A."/>
            <person name="Chang J.H."/>
            <person name="Mukhtar M.S."/>
            <person name="Cherkis K."/>
            <person name="Roach J."/>
            <person name="Grant S.R."/>
            <person name="Jones C.D."/>
            <person name="Dangl J.L."/>
        </authorList>
    </citation>
    <scope>NUCLEOTIDE SEQUENCE [LARGE SCALE GENOMIC DNA]</scope>
    <source>
        <strain evidence="3">race 4</strain>
    </source>
</reference>
<dbReference type="Proteomes" id="UP000005466">
    <property type="component" value="Unassembled WGS sequence"/>
</dbReference>
<evidence type="ECO:0000256" key="1">
    <source>
        <dbReference type="SAM" id="MobiDB-lite"/>
    </source>
</evidence>
<gene>
    <name evidence="2" type="ORF">Pgy4_20621</name>
</gene>
<feature type="region of interest" description="Disordered" evidence="1">
    <location>
        <begin position="51"/>
        <end position="115"/>
    </location>
</feature>
<protein>
    <submittedName>
        <fullName evidence="2">Uncharacterized protein</fullName>
    </submittedName>
</protein>
<feature type="compositionally biased region" description="Basic and acidic residues" evidence="1">
    <location>
        <begin position="94"/>
        <end position="108"/>
    </location>
</feature>
<feature type="non-terminal residue" evidence="2">
    <location>
        <position position="115"/>
    </location>
</feature>
<organism evidence="2 3">
    <name type="scientific">Pseudomonas savastanoi pv. glycinea str. race 4</name>
    <dbReference type="NCBI Taxonomy" id="875330"/>
    <lineage>
        <taxon>Bacteria</taxon>
        <taxon>Pseudomonadati</taxon>
        <taxon>Pseudomonadota</taxon>
        <taxon>Gammaproteobacteria</taxon>
        <taxon>Pseudomonadales</taxon>
        <taxon>Pseudomonadaceae</taxon>
        <taxon>Pseudomonas</taxon>
    </lineage>
</organism>
<comment type="caution">
    <text evidence="2">The sequence shown here is derived from an EMBL/GenBank/DDBJ whole genome shotgun (WGS) entry which is preliminary data.</text>
</comment>
<dbReference type="HOGENOM" id="CLU_2114147_0_0_6"/>
<evidence type="ECO:0000313" key="2">
    <source>
        <dbReference type="EMBL" id="EGH15446.1"/>
    </source>
</evidence>